<dbReference type="Proteomes" id="UP000274578">
    <property type="component" value="Chromosome 1"/>
</dbReference>
<dbReference type="PROSITE" id="PS01124">
    <property type="entry name" value="HTH_ARAC_FAMILY_2"/>
    <property type="match status" value="1"/>
</dbReference>
<dbReference type="InterPro" id="IPR018062">
    <property type="entry name" value="HTH_AraC-typ_CS"/>
</dbReference>
<dbReference type="Gene3D" id="1.10.10.60">
    <property type="entry name" value="Homeodomain-like"/>
    <property type="match status" value="2"/>
</dbReference>
<evidence type="ECO:0000313" key="5">
    <source>
        <dbReference type="EMBL" id="VEH15260.1"/>
    </source>
</evidence>
<dbReference type="GeneID" id="85012104"/>
<feature type="domain" description="HTH araC/xylS-type" evidence="4">
    <location>
        <begin position="207"/>
        <end position="303"/>
    </location>
</feature>
<dbReference type="Pfam" id="PF12833">
    <property type="entry name" value="HTH_18"/>
    <property type="match status" value="1"/>
</dbReference>
<dbReference type="PANTHER" id="PTHR47893:SF1">
    <property type="entry name" value="REGULATORY PROTEIN PCHR"/>
    <property type="match status" value="1"/>
</dbReference>
<evidence type="ECO:0000256" key="3">
    <source>
        <dbReference type="ARBA" id="ARBA00023163"/>
    </source>
</evidence>
<dbReference type="KEGG" id="poc:NCTC13071_01258"/>
<dbReference type="GO" id="GO:0003700">
    <property type="term" value="F:DNA-binding transcription factor activity"/>
    <property type="evidence" value="ECO:0007669"/>
    <property type="project" value="InterPro"/>
</dbReference>
<proteinExistence type="predicted"/>
<keyword evidence="2" id="KW-0238">DNA-binding</keyword>
<dbReference type="AlphaFoldDB" id="A0A3S4TEM7"/>
<organism evidence="5 6">
    <name type="scientific">Segatella oris</name>
    <dbReference type="NCBI Taxonomy" id="28135"/>
    <lineage>
        <taxon>Bacteria</taxon>
        <taxon>Pseudomonadati</taxon>
        <taxon>Bacteroidota</taxon>
        <taxon>Bacteroidia</taxon>
        <taxon>Bacteroidales</taxon>
        <taxon>Prevotellaceae</taxon>
        <taxon>Segatella</taxon>
    </lineage>
</organism>
<evidence type="ECO:0000313" key="6">
    <source>
        <dbReference type="Proteomes" id="UP000274578"/>
    </source>
</evidence>
<dbReference type="PROSITE" id="PS00041">
    <property type="entry name" value="HTH_ARAC_FAMILY_1"/>
    <property type="match status" value="1"/>
</dbReference>
<evidence type="ECO:0000256" key="1">
    <source>
        <dbReference type="ARBA" id="ARBA00023015"/>
    </source>
</evidence>
<dbReference type="GO" id="GO:0043565">
    <property type="term" value="F:sequence-specific DNA binding"/>
    <property type="evidence" value="ECO:0007669"/>
    <property type="project" value="InterPro"/>
</dbReference>
<keyword evidence="1" id="KW-0805">Transcription regulation</keyword>
<gene>
    <name evidence="5" type="primary">araC_1</name>
    <name evidence="5" type="ORF">NCTC13071_01258</name>
</gene>
<dbReference type="InterPro" id="IPR020449">
    <property type="entry name" value="Tscrpt_reg_AraC-type_HTH"/>
</dbReference>
<evidence type="ECO:0000256" key="2">
    <source>
        <dbReference type="ARBA" id="ARBA00023125"/>
    </source>
</evidence>
<sequence>MEVFQLHIDKRFPASNIRLLEAEGMSIVWGTFQLNEELDIQKYSSDTNKSRNNYFLSHFCISGNTKSTATERQFQICDEQHSIFSLKERSAVNLHIAPSRKGYNSFFEYSLSQKYFKEHFIQESRILNDMEERTEMESICWAGRNLCITPSMMFLISEITRQPYSGAMMSLFLESKIMELYLAQIHSFDSYDYHILKLSRNDIDRLYDARDYISENLNKRISILALAREIGINQTKLKTGFKQLFGTTIFDYAIDQKMKLAIALLEENRLSLTEISYKIGYSHPNHFSLAFKRRFGVSPSMFT</sequence>
<reference evidence="5 6" key="1">
    <citation type="submission" date="2018-12" db="EMBL/GenBank/DDBJ databases">
        <authorList>
            <consortium name="Pathogen Informatics"/>
        </authorList>
    </citation>
    <scope>NUCLEOTIDE SEQUENCE [LARGE SCALE GENOMIC DNA]</scope>
    <source>
        <strain evidence="5 6">NCTC13071</strain>
    </source>
</reference>
<dbReference type="InterPro" id="IPR009057">
    <property type="entry name" value="Homeodomain-like_sf"/>
</dbReference>
<dbReference type="PRINTS" id="PR00032">
    <property type="entry name" value="HTHARAC"/>
</dbReference>
<name>A0A3S4TEM7_9BACT</name>
<keyword evidence="3" id="KW-0804">Transcription</keyword>
<dbReference type="InterPro" id="IPR018060">
    <property type="entry name" value="HTH_AraC"/>
</dbReference>
<dbReference type="SMART" id="SM00342">
    <property type="entry name" value="HTH_ARAC"/>
    <property type="match status" value="1"/>
</dbReference>
<evidence type="ECO:0000259" key="4">
    <source>
        <dbReference type="PROSITE" id="PS01124"/>
    </source>
</evidence>
<dbReference type="EMBL" id="LR134384">
    <property type="protein sequence ID" value="VEH15260.1"/>
    <property type="molecule type" value="Genomic_DNA"/>
</dbReference>
<dbReference type="PANTHER" id="PTHR47893">
    <property type="entry name" value="REGULATORY PROTEIN PCHR"/>
    <property type="match status" value="1"/>
</dbReference>
<accession>A0A3S4TEM7</accession>
<protein>
    <submittedName>
        <fullName evidence="5">Arabinose operon regulatory protein</fullName>
    </submittedName>
</protein>
<dbReference type="RefSeq" id="WP_004584109.1">
    <property type="nucleotide sequence ID" value="NZ_LR134384.1"/>
</dbReference>
<dbReference type="SUPFAM" id="SSF46689">
    <property type="entry name" value="Homeodomain-like"/>
    <property type="match status" value="2"/>
</dbReference>
<dbReference type="InterPro" id="IPR053142">
    <property type="entry name" value="PchR_regulatory_protein"/>
</dbReference>